<proteinExistence type="predicted"/>
<gene>
    <name evidence="1" type="ORF">BC05F1_04275</name>
</gene>
<dbReference type="Proteomes" id="UP000196052">
    <property type="component" value="Unassembled WGS sequence"/>
</dbReference>
<evidence type="ECO:0000313" key="2">
    <source>
        <dbReference type="Proteomes" id="UP000196052"/>
    </source>
</evidence>
<sequence length="35" mass="3852">MINKDNFAKWLGIHVNLSTNSIGKYANAIDTISSD</sequence>
<accession>A0A1C4FCY9</accession>
<dbReference type="AlphaFoldDB" id="A0A1C4FCY9"/>
<evidence type="ECO:0000313" key="1">
    <source>
        <dbReference type="EMBL" id="SCC53704.1"/>
    </source>
</evidence>
<organism evidence="1 2">
    <name type="scientific">Bacillus wiedmannii</name>
    <dbReference type="NCBI Taxonomy" id="1890302"/>
    <lineage>
        <taxon>Bacteria</taxon>
        <taxon>Bacillati</taxon>
        <taxon>Bacillota</taxon>
        <taxon>Bacilli</taxon>
        <taxon>Bacillales</taxon>
        <taxon>Bacillaceae</taxon>
        <taxon>Bacillus</taxon>
        <taxon>Bacillus cereus group</taxon>
    </lineage>
</organism>
<reference evidence="2" key="1">
    <citation type="submission" date="2016-08" db="EMBL/GenBank/DDBJ databases">
        <authorList>
            <person name="Loux V."/>
            <person name="Rue O."/>
        </authorList>
    </citation>
    <scope>NUCLEOTIDE SEQUENCE [LARGE SCALE GENOMIC DNA]</scope>
    <source>
        <strain evidence="2">INRA Bc05-F1</strain>
    </source>
</reference>
<dbReference type="EMBL" id="FMBE01000014">
    <property type="protein sequence ID" value="SCC53704.1"/>
    <property type="molecule type" value="Genomic_DNA"/>
</dbReference>
<protein>
    <submittedName>
        <fullName evidence="1">Uncharacterized protein</fullName>
    </submittedName>
</protein>
<name>A0A1C4FCY9_9BACI</name>